<keyword evidence="2" id="KW-0472">Membrane</keyword>
<dbReference type="AlphaFoldDB" id="A0A1F4URN5"/>
<feature type="region of interest" description="Disordered" evidence="1">
    <location>
        <begin position="242"/>
        <end position="265"/>
    </location>
</feature>
<dbReference type="GO" id="GO:0043107">
    <property type="term" value="P:type IV pilus-dependent motility"/>
    <property type="evidence" value="ECO:0007669"/>
    <property type="project" value="InterPro"/>
</dbReference>
<dbReference type="STRING" id="1802617.A2886_02415"/>
<dbReference type="Pfam" id="PF04350">
    <property type="entry name" value="PilO"/>
    <property type="match status" value="1"/>
</dbReference>
<dbReference type="InterPro" id="IPR014717">
    <property type="entry name" value="Transl_elong_EF1B/ribsomal_bS6"/>
</dbReference>
<dbReference type="InterPro" id="IPR007445">
    <property type="entry name" value="PilO"/>
</dbReference>
<evidence type="ECO:0000313" key="4">
    <source>
        <dbReference type="Proteomes" id="UP000176608"/>
    </source>
</evidence>
<sequence length="265" mass="29121">MNLNTNINTNIDTQKLKNTLLNFLVPIIALVLMLVLVLTVLVPAISGIPRLQDQLGTKSRLETQLRDKLSALNKLVDFQTIVDADEEVVSRILASEAKVPELLTQVDLIARESGLNVDRLSYSLGEATEEEVALPYSVVNVSLGATGSYDQITGFLANLENAARLINVSTFRFATESGEESAGLFSITLVLQSPYLQVESNAVTDDPINVDVGDPDFEAFINKLNSLRFYDITADTQFVELEESTPEEIEESVEEEQPTDETPAQ</sequence>
<name>A0A1F4URN5_UNCKA</name>
<gene>
    <name evidence="3" type="ORF">A2886_02415</name>
</gene>
<dbReference type="GO" id="GO:0043683">
    <property type="term" value="P:type IV pilus assembly"/>
    <property type="evidence" value="ECO:0007669"/>
    <property type="project" value="InterPro"/>
</dbReference>
<comment type="caution">
    <text evidence="3">The sequence shown here is derived from an EMBL/GenBank/DDBJ whole genome shotgun (WGS) entry which is preliminary data.</text>
</comment>
<evidence type="ECO:0000313" key="3">
    <source>
        <dbReference type="EMBL" id="OGC47618.1"/>
    </source>
</evidence>
<evidence type="ECO:0000256" key="1">
    <source>
        <dbReference type="SAM" id="MobiDB-lite"/>
    </source>
</evidence>
<protein>
    <submittedName>
        <fullName evidence="3">Uncharacterized protein</fullName>
    </submittedName>
</protein>
<reference evidence="3 4" key="1">
    <citation type="journal article" date="2016" name="Nat. Commun.">
        <title>Thousands of microbial genomes shed light on interconnected biogeochemical processes in an aquifer system.</title>
        <authorList>
            <person name="Anantharaman K."/>
            <person name="Brown C.T."/>
            <person name="Hug L.A."/>
            <person name="Sharon I."/>
            <person name="Castelle C.J."/>
            <person name="Probst A.J."/>
            <person name="Thomas B.C."/>
            <person name="Singh A."/>
            <person name="Wilkins M.J."/>
            <person name="Karaoz U."/>
            <person name="Brodie E.L."/>
            <person name="Williams K.H."/>
            <person name="Hubbard S.S."/>
            <person name="Banfield J.F."/>
        </authorList>
    </citation>
    <scope>NUCLEOTIDE SEQUENCE [LARGE SCALE GENOMIC DNA]</scope>
</reference>
<keyword evidence="2" id="KW-0812">Transmembrane</keyword>
<proteinExistence type="predicted"/>
<keyword evidence="2" id="KW-1133">Transmembrane helix</keyword>
<feature type="compositionally biased region" description="Acidic residues" evidence="1">
    <location>
        <begin position="242"/>
        <end position="259"/>
    </location>
</feature>
<feature type="transmembrane region" description="Helical" evidence="2">
    <location>
        <begin position="20"/>
        <end position="42"/>
    </location>
</feature>
<dbReference type="Gene3D" id="3.30.70.60">
    <property type="match status" value="1"/>
</dbReference>
<organism evidence="3 4">
    <name type="scientific">candidate division WWE3 bacterium RIFCSPHIGHO2_01_FULL_42_13</name>
    <dbReference type="NCBI Taxonomy" id="1802617"/>
    <lineage>
        <taxon>Bacteria</taxon>
        <taxon>Katanobacteria</taxon>
    </lineage>
</organism>
<accession>A0A1F4URN5</accession>
<dbReference type="Proteomes" id="UP000176608">
    <property type="component" value="Unassembled WGS sequence"/>
</dbReference>
<dbReference type="EMBL" id="MEVA01000006">
    <property type="protein sequence ID" value="OGC47618.1"/>
    <property type="molecule type" value="Genomic_DNA"/>
</dbReference>
<evidence type="ECO:0000256" key="2">
    <source>
        <dbReference type="SAM" id="Phobius"/>
    </source>
</evidence>